<dbReference type="Proteomes" id="UP000004659">
    <property type="component" value="Unassembled WGS sequence"/>
</dbReference>
<dbReference type="AlphaFoldDB" id="A0A0E1X0H1"/>
<accession>A0A0E1X0H1</accession>
<feature type="transmembrane region" description="Helical" evidence="1">
    <location>
        <begin position="55"/>
        <end position="72"/>
    </location>
</feature>
<sequence>MRMHLAVLAVLGHKGAERCAVTKILPLLLVLLMGLHIIKPFGLPGLKRRSDFWKIGVISILAMALAVGFHLHEG</sequence>
<keyword evidence="1" id="KW-0812">Transmembrane</keyword>
<dbReference type="HOGENOM" id="CLU_2785778_0_0_5"/>
<reference evidence="2" key="1">
    <citation type="submission" date="2009-01" db="EMBL/GenBank/DDBJ databases">
        <title>The Genome Sequence of Brucella pinnipedialis M292/94/1.</title>
        <authorList>
            <consortium name="The Broad Institute Genome Sequencing Platform"/>
            <person name="Ward D."/>
            <person name="Young S.K."/>
            <person name="Kodira C.D."/>
            <person name="Zeng Q."/>
            <person name="Koehrsen M."/>
            <person name="Alvarado L."/>
            <person name="Berlin A."/>
            <person name="Borenstein D."/>
            <person name="Chen Z."/>
            <person name="Engels R."/>
            <person name="Freedman E."/>
            <person name="Gellesch M."/>
            <person name="Goldberg J."/>
            <person name="Griggs A."/>
            <person name="Gujja S."/>
            <person name="Heiman D."/>
            <person name="Hepburn T."/>
            <person name="Howarth C."/>
            <person name="Jen D."/>
            <person name="Larson L."/>
            <person name="Lewis B."/>
            <person name="Mehta T."/>
            <person name="Park D."/>
            <person name="Pearson M."/>
            <person name="Roberts A."/>
            <person name="Saif S."/>
            <person name="Shea T."/>
            <person name="Shenoy N."/>
            <person name="Sisk P."/>
            <person name="Stolte C."/>
            <person name="Sykes S."/>
            <person name="Walk T."/>
            <person name="White J."/>
            <person name="Yandava C."/>
            <person name="Whatmore A.M."/>
            <person name="Perrett L.L."/>
            <person name="O'Callaghan D."/>
            <person name="Nusbaum C."/>
            <person name="Galagan J."/>
            <person name="Birren B."/>
        </authorList>
    </citation>
    <scope>NUCLEOTIDE SEQUENCE [LARGE SCALE GENOMIC DNA]</scope>
    <source>
        <strain evidence="2">M292/94/1</strain>
    </source>
</reference>
<evidence type="ECO:0000256" key="1">
    <source>
        <dbReference type="SAM" id="Phobius"/>
    </source>
</evidence>
<dbReference type="EMBL" id="EQ999542">
    <property type="protein sequence ID" value="EEZ29754.1"/>
    <property type="molecule type" value="Genomic_DNA"/>
</dbReference>
<feature type="transmembrane region" description="Helical" evidence="1">
    <location>
        <begin position="25"/>
        <end position="43"/>
    </location>
</feature>
<protein>
    <submittedName>
        <fullName evidence="2">Uncharacterized protein</fullName>
    </submittedName>
</protein>
<keyword evidence="1" id="KW-1133">Transmembrane helix</keyword>
<evidence type="ECO:0000313" key="2">
    <source>
        <dbReference type="EMBL" id="EEZ29754.1"/>
    </source>
</evidence>
<name>A0A0E1X0H1_9HYPH</name>
<organism evidence="2">
    <name type="scientific">Brucella pinnipedialis M292/94/1</name>
    <dbReference type="NCBI Taxonomy" id="520462"/>
    <lineage>
        <taxon>Bacteria</taxon>
        <taxon>Pseudomonadati</taxon>
        <taxon>Pseudomonadota</taxon>
        <taxon>Alphaproteobacteria</taxon>
        <taxon>Hyphomicrobiales</taxon>
        <taxon>Brucellaceae</taxon>
        <taxon>Brucella/Ochrobactrum group</taxon>
        <taxon>Brucella</taxon>
    </lineage>
</organism>
<gene>
    <name evidence="2" type="ORF">BALG_03097</name>
</gene>
<keyword evidence="1" id="KW-0472">Membrane</keyword>
<proteinExistence type="predicted"/>